<reference evidence="5" key="1">
    <citation type="journal article" date="2020" name="Stud. Mycol.">
        <title>101 Dothideomycetes genomes: a test case for predicting lifestyles and emergence of pathogens.</title>
        <authorList>
            <person name="Haridas S."/>
            <person name="Albert R."/>
            <person name="Binder M."/>
            <person name="Bloem J."/>
            <person name="Labutti K."/>
            <person name="Salamov A."/>
            <person name="Andreopoulos B."/>
            <person name="Baker S."/>
            <person name="Barry K."/>
            <person name="Bills G."/>
            <person name="Bluhm B."/>
            <person name="Cannon C."/>
            <person name="Castanera R."/>
            <person name="Culley D."/>
            <person name="Daum C."/>
            <person name="Ezra D."/>
            <person name="Gonzalez J."/>
            <person name="Henrissat B."/>
            <person name="Kuo A."/>
            <person name="Liang C."/>
            <person name="Lipzen A."/>
            <person name="Lutzoni F."/>
            <person name="Magnuson J."/>
            <person name="Mondo S."/>
            <person name="Nolan M."/>
            <person name="Ohm R."/>
            <person name="Pangilinan J."/>
            <person name="Park H.-J."/>
            <person name="Ramirez L."/>
            <person name="Alfaro M."/>
            <person name="Sun H."/>
            <person name="Tritt A."/>
            <person name="Yoshinaga Y."/>
            <person name="Zwiers L.-H."/>
            <person name="Turgeon B."/>
            <person name="Goodwin S."/>
            <person name="Spatafora J."/>
            <person name="Crous P."/>
            <person name="Grigoriev I."/>
        </authorList>
    </citation>
    <scope>NUCLEOTIDE SEQUENCE</scope>
    <source>
        <strain evidence="5">CBS 207.26</strain>
    </source>
</reference>
<dbReference type="Pfam" id="PF02902">
    <property type="entry name" value="Peptidase_C48"/>
    <property type="match status" value="1"/>
</dbReference>
<protein>
    <recommendedName>
        <fullName evidence="4">Ubiquitin-like protease family profile domain-containing protein</fullName>
    </recommendedName>
</protein>
<evidence type="ECO:0000313" key="5">
    <source>
        <dbReference type="EMBL" id="KAF2187985.1"/>
    </source>
</evidence>
<keyword evidence="6" id="KW-1185">Reference proteome</keyword>
<proteinExistence type="inferred from homology"/>
<dbReference type="AlphaFoldDB" id="A0A6A6EAA5"/>
<dbReference type="SUPFAM" id="SSF54001">
    <property type="entry name" value="Cysteine proteinases"/>
    <property type="match status" value="1"/>
</dbReference>
<dbReference type="InterPro" id="IPR038765">
    <property type="entry name" value="Papain-like_cys_pep_sf"/>
</dbReference>
<dbReference type="OrthoDB" id="5084510at2759"/>
<keyword evidence="2" id="KW-0645">Protease</keyword>
<dbReference type="Proteomes" id="UP000800200">
    <property type="component" value="Unassembled WGS sequence"/>
</dbReference>
<dbReference type="Gene3D" id="3.40.395.10">
    <property type="entry name" value="Adenoviral Proteinase, Chain A"/>
    <property type="match status" value="1"/>
</dbReference>
<evidence type="ECO:0000256" key="2">
    <source>
        <dbReference type="ARBA" id="ARBA00022670"/>
    </source>
</evidence>
<keyword evidence="3" id="KW-0378">Hydrolase</keyword>
<accession>A0A6A6EAA5</accession>
<dbReference type="EMBL" id="ML994625">
    <property type="protein sequence ID" value="KAF2187985.1"/>
    <property type="molecule type" value="Genomic_DNA"/>
</dbReference>
<sequence length="130" mass="15686">MFNRLRQGEWFDRWLLMAGMTMLDKPYFVRYGYSIPLDQSERFGRYGKMRQVSRPLAGWRRKVEVFRNKAQKEQGEEICLVYFCPLNCNDNHFTLLEINEQEKMIYHYDSMADRDVIDVKLSSTRVEKLV</sequence>
<dbReference type="InterPro" id="IPR003653">
    <property type="entry name" value="Peptidase_C48_C"/>
</dbReference>
<comment type="similarity">
    <text evidence="1">Belongs to the peptidase C48 family.</text>
</comment>
<dbReference type="GO" id="GO:0006508">
    <property type="term" value="P:proteolysis"/>
    <property type="evidence" value="ECO:0007669"/>
    <property type="project" value="UniProtKB-KW"/>
</dbReference>
<evidence type="ECO:0000256" key="1">
    <source>
        <dbReference type="ARBA" id="ARBA00005234"/>
    </source>
</evidence>
<evidence type="ECO:0000259" key="4">
    <source>
        <dbReference type="Pfam" id="PF02902"/>
    </source>
</evidence>
<evidence type="ECO:0000256" key="3">
    <source>
        <dbReference type="ARBA" id="ARBA00022801"/>
    </source>
</evidence>
<feature type="domain" description="Ubiquitin-like protease family profile" evidence="4">
    <location>
        <begin position="57"/>
        <end position="114"/>
    </location>
</feature>
<organism evidence="5 6">
    <name type="scientific">Zopfia rhizophila CBS 207.26</name>
    <dbReference type="NCBI Taxonomy" id="1314779"/>
    <lineage>
        <taxon>Eukaryota</taxon>
        <taxon>Fungi</taxon>
        <taxon>Dikarya</taxon>
        <taxon>Ascomycota</taxon>
        <taxon>Pezizomycotina</taxon>
        <taxon>Dothideomycetes</taxon>
        <taxon>Dothideomycetes incertae sedis</taxon>
        <taxon>Zopfiaceae</taxon>
        <taxon>Zopfia</taxon>
    </lineage>
</organism>
<dbReference type="GO" id="GO:0019783">
    <property type="term" value="F:ubiquitin-like protein peptidase activity"/>
    <property type="evidence" value="ECO:0007669"/>
    <property type="project" value="UniProtKB-ARBA"/>
</dbReference>
<name>A0A6A6EAA5_9PEZI</name>
<dbReference type="GO" id="GO:0008234">
    <property type="term" value="F:cysteine-type peptidase activity"/>
    <property type="evidence" value="ECO:0007669"/>
    <property type="project" value="InterPro"/>
</dbReference>
<evidence type="ECO:0000313" key="6">
    <source>
        <dbReference type="Proteomes" id="UP000800200"/>
    </source>
</evidence>
<gene>
    <name evidence="5" type="ORF">K469DRAFT_99732</name>
</gene>